<name>A0A382B6Y5_9ZZZZ</name>
<accession>A0A382B6Y5</accession>
<evidence type="ECO:0000313" key="1">
    <source>
        <dbReference type="EMBL" id="SVB09546.1"/>
    </source>
</evidence>
<dbReference type="EMBL" id="UINC01028485">
    <property type="protein sequence ID" value="SVB09546.1"/>
    <property type="molecule type" value="Genomic_DNA"/>
</dbReference>
<organism evidence="1">
    <name type="scientific">marine metagenome</name>
    <dbReference type="NCBI Taxonomy" id="408172"/>
    <lineage>
        <taxon>unclassified sequences</taxon>
        <taxon>metagenomes</taxon>
        <taxon>ecological metagenomes</taxon>
    </lineage>
</organism>
<gene>
    <name evidence="1" type="ORF">METZ01_LOCUS162400</name>
</gene>
<reference evidence="1" key="1">
    <citation type="submission" date="2018-05" db="EMBL/GenBank/DDBJ databases">
        <authorList>
            <person name="Lanie J.A."/>
            <person name="Ng W.-L."/>
            <person name="Kazmierczak K.M."/>
            <person name="Andrzejewski T.M."/>
            <person name="Davidsen T.M."/>
            <person name="Wayne K.J."/>
            <person name="Tettelin H."/>
            <person name="Glass J.I."/>
            <person name="Rusch D."/>
            <person name="Podicherti R."/>
            <person name="Tsui H.-C.T."/>
            <person name="Winkler M.E."/>
        </authorList>
    </citation>
    <scope>NUCLEOTIDE SEQUENCE</scope>
</reference>
<protein>
    <submittedName>
        <fullName evidence="1">Uncharacterized protein</fullName>
    </submittedName>
</protein>
<dbReference type="AlphaFoldDB" id="A0A382B6Y5"/>
<feature type="non-terminal residue" evidence="1">
    <location>
        <position position="42"/>
    </location>
</feature>
<sequence>MASFPSSDPLRSITHAETSSFVIDGVVHLPEIVHKDWVDLLD</sequence>
<proteinExistence type="predicted"/>